<evidence type="ECO:0000256" key="3">
    <source>
        <dbReference type="ARBA" id="ARBA00022692"/>
    </source>
</evidence>
<feature type="domain" description="Ancillary SecYEG translocon subunit/Cell division coordinator CpoB TPR" evidence="10">
    <location>
        <begin position="18"/>
        <end position="210"/>
    </location>
</feature>
<evidence type="ECO:0000313" key="11">
    <source>
        <dbReference type="EMBL" id="GLQ89951.1"/>
    </source>
</evidence>
<evidence type="ECO:0000256" key="4">
    <source>
        <dbReference type="ARBA" id="ARBA00022989"/>
    </source>
</evidence>
<sequence length="217" mass="24026">MAFNDAYDDYEQSERVQKWLRQNGLSIAVGVVIGLIAIFGYQQWRNHRLGHQMQASGLYQQLQGVLDTGNTNASDMIIQQLMKDYSDTPYALFAVSDRARHQVEGKQLDKALDSLAWAEQHAPSPELKALVELRIAHVQLAKGNAQESLNALDRMPANSYAIESQELRGDALVKLGRRDDARKAYQAAVSAMGSNVSHDNEVQMKIDDLATAGKQGA</sequence>
<dbReference type="Pfam" id="PF09976">
    <property type="entry name" value="TPR_21"/>
    <property type="match status" value="1"/>
</dbReference>
<keyword evidence="12" id="KW-1185">Reference proteome</keyword>
<reference evidence="12" key="1">
    <citation type="journal article" date="2019" name="Int. J. Syst. Evol. Microbiol.">
        <title>The Global Catalogue of Microorganisms (GCM) 10K type strain sequencing project: providing services to taxonomists for standard genome sequencing and annotation.</title>
        <authorList>
            <consortium name="The Broad Institute Genomics Platform"/>
            <consortium name="The Broad Institute Genome Sequencing Center for Infectious Disease"/>
            <person name="Wu L."/>
            <person name="Ma J."/>
        </authorList>
    </citation>
    <scope>NUCLEOTIDE SEQUENCE [LARGE SCALE GENOMIC DNA]</scope>
    <source>
        <strain evidence="12">NBRC 111981</strain>
    </source>
</reference>
<dbReference type="Gene3D" id="1.25.40.10">
    <property type="entry name" value="Tetratricopeptide repeat domain"/>
    <property type="match status" value="1"/>
</dbReference>
<keyword evidence="4 9" id="KW-1133">Transmembrane helix</keyword>
<accession>A0ABQ5XE37</accession>
<evidence type="ECO:0000256" key="8">
    <source>
        <dbReference type="ARBA" id="ARBA00024235"/>
    </source>
</evidence>
<dbReference type="EMBL" id="BSOA01000044">
    <property type="protein sequence ID" value="GLQ89951.1"/>
    <property type="molecule type" value="Genomic_DNA"/>
</dbReference>
<keyword evidence="2" id="KW-1003">Cell membrane</keyword>
<comment type="subcellular location">
    <subcellularLocation>
        <location evidence="1">Cell membrane</location>
        <topology evidence="1">Single-pass type II membrane protein</topology>
    </subcellularLocation>
</comment>
<feature type="transmembrane region" description="Helical" evidence="9">
    <location>
        <begin position="20"/>
        <end position="41"/>
    </location>
</feature>
<keyword evidence="6" id="KW-0143">Chaperone</keyword>
<evidence type="ECO:0000256" key="6">
    <source>
        <dbReference type="ARBA" id="ARBA00023186"/>
    </source>
</evidence>
<organism evidence="11 12">
    <name type="scientific">Dyella flagellata</name>
    <dbReference type="NCBI Taxonomy" id="1867833"/>
    <lineage>
        <taxon>Bacteria</taxon>
        <taxon>Pseudomonadati</taxon>
        <taxon>Pseudomonadota</taxon>
        <taxon>Gammaproteobacteria</taxon>
        <taxon>Lysobacterales</taxon>
        <taxon>Rhodanobacteraceae</taxon>
        <taxon>Dyella</taxon>
    </lineage>
</organism>
<dbReference type="RefSeq" id="WP_284333384.1">
    <property type="nucleotide sequence ID" value="NZ_BSOA01000044.1"/>
</dbReference>
<dbReference type="InterPro" id="IPR018704">
    <property type="entry name" value="SecYEG/CpoB_TPR"/>
</dbReference>
<evidence type="ECO:0000256" key="9">
    <source>
        <dbReference type="SAM" id="Phobius"/>
    </source>
</evidence>
<dbReference type="PIRSF" id="PIRSF006170">
    <property type="entry name" value="YfgM"/>
    <property type="match status" value="1"/>
</dbReference>
<dbReference type="InterPro" id="IPR026039">
    <property type="entry name" value="YfgM"/>
</dbReference>
<dbReference type="SUPFAM" id="SSF48452">
    <property type="entry name" value="TPR-like"/>
    <property type="match status" value="1"/>
</dbReference>
<dbReference type="Proteomes" id="UP001156627">
    <property type="component" value="Unassembled WGS sequence"/>
</dbReference>
<evidence type="ECO:0000256" key="7">
    <source>
        <dbReference type="ARBA" id="ARBA00024197"/>
    </source>
</evidence>
<keyword evidence="3 9" id="KW-0812">Transmembrane</keyword>
<evidence type="ECO:0000313" key="12">
    <source>
        <dbReference type="Proteomes" id="UP001156627"/>
    </source>
</evidence>
<keyword evidence="5 9" id="KW-0472">Membrane</keyword>
<comment type="caution">
    <text evidence="11">The sequence shown here is derived from an EMBL/GenBank/DDBJ whole genome shotgun (WGS) entry which is preliminary data.</text>
</comment>
<dbReference type="PANTHER" id="PTHR38035:SF1">
    <property type="entry name" value="ANCILLARY SECYEG TRANSLOCON SUBUNIT"/>
    <property type="match status" value="1"/>
</dbReference>
<dbReference type="InterPro" id="IPR011990">
    <property type="entry name" value="TPR-like_helical_dom_sf"/>
</dbReference>
<evidence type="ECO:0000256" key="2">
    <source>
        <dbReference type="ARBA" id="ARBA00022475"/>
    </source>
</evidence>
<protein>
    <recommendedName>
        <fullName evidence="8">Ancillary SecYEG translocon subunit</fullName>
    </recommendedName>
</protein>
<evidence type="ECO:0000256" key="1">
    <source>
        <dbReference type="ARBA" id="ARBA00004401"/>
    </source>
</evidence>
<comment type="similarity">
    <text evidence="7">Belongs to the YfgM family.</text>
</comment>
<evidence type="ECO:0000256" key="5">
    <source>
        <dbReference type="ARBA" id="ARBA00023136"/>
    </source>
</evidence>
<proteinExistence type="inferred from homology"/>
<name>A0ABQ5XE37_9GAMM</name>
<evidence type="ECO:0000259" key="10">
    <source>
        <dbReference type="Pfam" id="PF09976"/>
    </source>
</evidence>
<dbReference type="PANTHER" id="PTHR38035">
    <property type="entry name" value="UPF0070 PROTEIN YFGM"/>
    <property type="match status" value="1"/>
</dbReference>
<gene>
    <name evidence="11" type="primary">yfgM</name>
    <name evidence="11" type="ORF">GCM10007898_35260</name>
</gene>